<comment type="caution">
    <text evidence="2">The sequence shown here is derived from an EMBL/GenBank/DDBJ whole genome shotgun (WGS) entry which is preliminary data.</text>
</comment>
<keyword evidence="1" id="KW-0472">Membrane</keyword>
<proteinExistence type="predicted"/>
<sequence>MRRHLPLPRHPTPGYLAVGLCVVGVVALALVVAKAITG</sequence>
<dbReference type="EMBL" id="CSBK01004703">
    <property type="protein sequence ID" value="CPC11311.1"/>
    <property type="molecule type" value="Genomic_DNA"/>
</dbReference>
<dbReference type="AlphaFoldDB" id="A0A916LHF8"/>
<evidence type="ECO:0000313" key="3">
    <source>
        <dbReference type="Proteomes" id="UP000039021"/>
    </source>
</evidence>
<gene>
    <name evidence="2" type="ORF">ERS007739_05569</name>
</gene>
<feature type="transmembrane region" description="Helical" evidence="1">
    <location>
        <begin position="12"/>
        <end position="33"/>
    </location>
</feature>
<keyword evidence="1" id="KW-1133">Transmembrane helix</keyword>
<dbReference type="Proteomes" id="UP000039021">
    <property type="component" value="Unassembled WGS sequence"/>
</dbReference>
<organism evidence="2 3">
    <name type="scientific">Mycobacterium tuberculosis</name>
    <dbReference type="NCBI Taxonomy" id="1773"/>
    <lineage>
        <taxon>Bacteria</taxon>
        <taxon>Bacillati</taxon>
        <taxon>Actinomycetota</taxon>
        <taxon>Actinomycetes</taxon>
        <taxon>Mycobacteriales</taxon>
        <taxon>Mycobacteriaceae</taxon>
        <taxon>Mycobacterium</taxon>
        <taxon>Mycobacterium tuberculosis complex</taxon>
    </lineage>
</organism>
<evidence type="ECO:0000313" key="2">
    <source>
        <dbReference type="EMBL" id="CPC11311.1"/>
    </source>
</evidence>
<accession>A0A916LHF8</accession>
<name>A0A916LHF8_MYCTX</name>
<reference evidence="3" key="1">
    <citation type="submission" date="2015-03" db="EMBL/GenBank/DDBJ databases">
        <authorList>
            <consortium name="Pathogen Informatics"/>
        </authorList>
    </citation>
    <scope>NUCLEOTIDE SEQUENCE [LARGE SCALE GENOMIC DNA]</scope>
    <source>
        <strain evidence="3">N09902308</strain>
    </source>
</reference>
<protein>
    <submittedName>
        <fullName evidence="2">Conserved transmembrane protein</fullName>
    </submittedName>
</protein>
<keyword evidence="1 2" id="KW-0812">Transmembrane</keyword>
<evidence type="ECO:0000256" key="1">
    <source>
        <dbReference type="SAM" id="Phobius"/>
    </source>
</evidence>